<dbReference type="Pfam" id="PF14833">
    <property type="entry name" value="NAD_binding_11"/>
    <property type="match status" value="1"/>
</dbReference>
<protein>
    <submittedName>
        <fullName evidence="5">NAD(P)-dependent oxidoreductase</fullName>
        <ecNumber evidence="5">1.1.-.-</ecNumber>
    </submittedName>
</protein>
<dbReference type="Pfam" id="PF03446">
    <property type="entry name" value="NAD_binding_2"/>
    <property type="match status" value="1"/>
</dbReference>
<dbReference type="Gene3D" id="1.10.1040.10">
    <property type="entry name" value="N-(1-d-carboxylethyl)-l-norvaline Dehydrogenase, domain 2"/>
    <property type="match status" value="1"/>
</dbReference>
<dbReference type="Proteomes" id="UP001596296">
    <property type="component" value="Unassembled WGS sequence"/>
</dbReference>
<dbReference type="InterPro" id="IPR029154">
    <property type="entry name" value="HIBADH-like_NADP-bd"/>
</dbReference>
<dbReference type="RefSeq" id="WP_379743964.1">
    <property type="nucleotide sequence ID" value="NZ_JBHSVN010000001.1"/>
</dbReference>
<dbReference type="Gene3D" id="3.40.50.720">
    <property type="entry name" value="NAD(P)-binding Rossmann-like Domain"/>
    <property type="match status" value="1"/>
</dbReference>
<evidence type="ECO:0000259" key="3">
    <source>
        <dbReference type="Pfam" id="PF03446"/>
    </source>
</evidence>
<dbReference type="InterPro" id="IPR036291">
    <property type="entry name" value="NAD(P)-bd_dom_sf"/>
</dbReference>
<keyword evidence="2" id="KW-0520">NAD</keyword>
<dbReference type="EC" id="1.1.-.-" evidence="5"/>
<dbReference type="SUPFAM" id="SSF48179">
    <property type="entry name" value="6-phosphogluconate dehydrogenase C-terminal domain-like"/>
    <property type="match status" value="1"/>
</dbReference>
<sequence>MVGIARRASTIVFSLPHPDASRAALDAIVEHGDAGTDVFDTSTLSALTARELAEQADSAGINYHDSPITGGEVGAQTGELTIMIGGDADRISDNREVLSAIATDVYHIGEVGDAQFVKLIHNHVGQTTLVIFIEGLLLADEFGVDPSTLYRTLRHYTQIYDDKLDSFFSNEFEEFERHFAIDEDAGVYRNKFHLDVAHKDLVELKSLADKYETYLPLGNFVEQFHREGINAGYGDRPHPDLLQFYADMFDAEIESTEEGRSKSEGRII</sequence>
<dbReference type="PIRSF" id="PIRSF000103">
    <property type="entry name" value="HIBADH"/>
    <property type="match status" value="1"/>
</dbReference>
<feature type="domain" description="3-hydroxyisobutyrate dehydrogenase-like NAD-binding" evidence="4">
    <location>
        <begin position="112"/>
        <end position="244"/>
    </location>
</feature>
<evidence type="ECO:0000313" key="5">
    <source>
        <dbReference type="EMBL" id="MFC6892916.1"/>
    </source>
</evidence>
<dbReference type="PANTHER" id="PTHR43060">
    <property type="entry name" value="3-HYDROXYISOBUTYRATE DEHYDROGENASE-LIKE 1, MITOCHONDRIAL-RELATED"/>
    <property type="match status" value="1"/>
</dbReference>
<reference evidence="5 6" key="1">
    <citation type="journal article" date="2019" name="Int. J. Syst. Evol. Microbiol.">
        <title>The Global Catalogue of Microorganisms (GCM) 10K type strain sequencing project: providing services to taxonomists for standard genome sequencing and annotation.</title>
        <authorList>
            <consortium name="The Broad Institute Genomics Platform"/>
            <consortium name="The Broad Institute Genome Sequencing Center for Infectious Disease"/>
            <person name="Wu L."/>
            <person name="Ma J."/>
        </authorList>
    </citation>
    <scope>NUCLEOTIDE SEQUENCE [LARGE SCALE GENOMIC DNA]</scope>
    <source>
        <strain evidence="5 6">SKJ47</strain>
    </source>
</reference>
<evidence type="ECO:0000256" key="1">
    <source>
        <dbReference type="ARBA" id="ARBA00023002"/>
    </source>
</evidence>
<feature type="domain" description="6-phosphogluconate dehydrogenase NADP-binding" evidence="3">
    <location>
        <begin position="5"/>
        <end position="109"/>
    </location>
</feature>
<comment type="caution">
    <text evidence="5">The sequence shown here is derived from an EMBL/GenBank/DDBJ whole genome shotgun (WGS) entry which is preliminary data.</text>
</comment>
<dbReference type="GO" id="GO:0016491">
    <property type="term" value="F:oxidoreductase activity"/>
    <property type="evidence" value="ECO:0007669"/>
    <property type="project" value="UniProtKB-KW"/>
</dbReference>
<keyword evidence="1 5" id="KW-0560">Oxidoreductase</keyword>
<accession>A0ABD5V197</accession>
<keyword evidence="6" id="KW-1185">Reference proteome</keyword>
<dbReference type="InterPro" id="IPR013328">
    <property type="entry name" value="6PGD_dom2"/>
</dbReference>
<evidence type="ECO:0000256" key="2">
    <source>
        <dbReference type="ARBA" id="ARBA00023027"/>
    </source>
</evidence>
<name>A0ABD5V197_9EURY</name>
<dbReference type="InterPro" id="IPR008927">
    <property type="entry name" value="6-PGluconate_DH-like_C_sf"/>
</dbReference>
<organism evidence="5 6">
    <name type="scientific">Halopenitus salinus</name>
    <dbReference type="NCBI Taxonomy" id="1198295"/>
    <lineage>
        <taxon>Archaea</taxon>
        <taxon>Methanobacteriati</taxon>
        <taxon>Methanobacteriota</taxon>
        <taxon>Stenosarchaea group</taxon>
        <taxon>Halobacteria</taxon>
        <taxon>Halobacteriales</taxon>
        <taxon>Haloferacaceae</taxon>
        <taxon>Halopenitus</taxon>
    </lineage>
</organism>
<evidence type="ECO:0000259" key="4">
    <source>
        <dbReference type="Pfam" id="PF14833"/>
    </source>
</evidence>
<evidence type="ECO:0000313" key="6">
    <source>
        <dbReference type="Proteomes" id="UP001596296"/>
    </source>
</evidence>
<dbReference type="InterPro" id="IPR006115">
    <property type="entry name" value="6PGDH_NADP-bd"/>
</dbReference>
<dbReference type="PANTHER" id="PTHR43060:SF15">
    <property type="entry name" value="3-HYDROXYISOBUTYRATE DEHYDROGENASE-LIKE 1, MITOCHONDRIAL-RELATED"/>
    <property type="match status" value="1"/>
</dbReference>
<dbReference type="EMBL" id="JBHSXL010000009">
    <property type="protein sequence ID" value="MFC6892916.1"/>
    <property type="molecule type" value="Genomic_DNA"/>
</dbReference>
<dbReference type="SUPFAM" id="SSF51735">
    <property type="entry name" value="NAD(P)-binding Rossmann-fold domains"/>
    <property type="match status" value="1"/>
</dbReference>
<proteinExistence type="predicted"/>
<gene>
    <name evidence="5" type="ORF">ACFQE9_09910</name>
</gene>
<dbReference type="InterPro" id="IPR015815">
    <property type="entry name" value="HIBADH-related"/>
</dbReference>
<dbReference type="AlphaFoldDB" id="A0ABD5V197"/>